<protein>
    <submittedName>
        <fullName evidence="1">Uncharacterized protein</fullName>
    </submittedName>
</protein>
<reference evidence="1 2" key="1">
    <citation type="submission" date="2018-11" db="EMBL/GenBank/DDBJ databases">
        <authorList>
            <consortium name="Pathogen Informatics"/>
        </authorList>
    </citation>
    <scope>NUCLEOTIDE SEQUENCE [LARGE SCALE GENOMIC DNA]</scope>
</reference>
<evidence type="ECO:0000313" key="2">
    <source>
        <dbReference type="Proteomes" id="UP000280834"/>
    </source>
</evidence>
<sequence>MLVMFSSLLLHIRIRRNDRIRTIHLTVRTSDSLVILHTLMR</sequence>
<gene>
    <name evidence="1" type="ORF">BTMF_LOCUS3603</name>
</gene>
<dbReference type="EMBL" id="UZAG01003296">
    <property type="protein sequence ID" value="VDO15128.1"/>
    <property type="molecule type" value="Genomic_DNA"/>
</dbReference>
<proteinExistence type="predicted"/>
<organism evidence="1 2">
    <name type="scientific">Brugia timori</name>
    <dbReference type="NCBI Taxonomy" id="42155"/>
    <lineage>
        <taxon>Eukaryota</taxon>
        <taxon>Metazoa</taxon>
        <taxon>Ecdysozoa</taxon>
        <taxon>Nematoda</taxon>
        <taxon>Chromadorea</taxon>
        <taxon>Rhabditida</taxon>
        <taxon>Spirurina</taxon>
        <taxon>Spiruromorpha</taxon>
        <taxon>Filarioidea</taxon>
        <taxon>Onchocercidae</taxon>
        <taxon>Brugia</taxon>
    </lineage>
</organism>
<keyword evidence="2" id="KW-1185">Reference proteome</keyword>
<evidence type="ECO:0000313" key="1">
    <source>
        <dbReference type="EMBL" id="VDO15128.1"/>
    </source>
</evidence>
<accession>A0A3P7WC19</accession>
<dbReference type="AlphaFoldDB" id="A0A3P7WC19"/>
<name>A0A3P7WC19_9BILA</name>
<dbReference type="Proteomes" id="UP000280834">
    <property type="component" value="Unassembled WGS sequence"/>
</dbReference>